<protein>
    <submittedName>
        <fullName evidence="1">Uncharacterized protein</fullName>
    </submittedName>
</protein>
<evidence type="ECO:0000313" key="2">
    <source>
        <dbReference type="Proteomes" id="UP001500655"/>
    </source>
</evidence>
<comment type="caution">
    <text evidence="1">The sequence shown here is derived from an EMBL/GenBank/DDBJ whole genome shotgun (WGS) entry which is preliminary data.</text>
</comment>
<proteinExistence type="predicted"/>
<name>A0ABP4W6G4_9ACTN</name>
<keyword evidence="2" id="KW-1185">Reference proteome</keyword>
<gene>
    <name evidence="1" type="ORF">GCM10009681_19200</name>
</gene>
<reference evidence="2" key="1">
    <citation type="journal article" date="2019" name="Int. J. Syst. Evol. Microbiol.">
        <title>The Global Catalogue of Microorganisms (GCM) 10K type strain sequencing project: providing services to taxonomists for standard genome sequencing and annotation.</title>
        <authorList>
            <consortium name="The Broad Institute Genomics Platform"/>
            <consortium name="The Broad Institute Genome Sequencing Center for Infectious Disease"/>
            <person name="Wu L."/>
            <person name="Ma J."/>
        </authorList>
    </citation>
    <scope>NUCLEOTIDE SEQUENCE [LARGE SCALE GENOMIC DNA]</scope>
    <source>
        <strain evidence="2">JCM 13249</strain>
    </source>
</reference>
<organism evidence="1 2">
    <name type="scientific">Luedemannella helvata</name>
    <dbReference type="NCBI Taxonomy" id="349315"/>
    <lineage>
        <taxon>Bacteria</taxon>
        <taxon>Bacillati</taxon>
        <taxon>Actinomycetota</taxon>
        <taxon>Actinomycetes</taxon>
        <taxon>Micromonosporales</taxon>
        <taxon>Micromonosporaceae</taxon>
        <taxon>Luedemannella</taxon>
    </lineage>
</organism>
<accession>A0ABP4W6G4</accession>
<sequence length="144" mass="16359">MSVQQSAFTGFTNPVDPTAAELRAWAYQPDSVSLQSMPADWDLLVAGDHLIGTLADLALDPRCPARRFALHCLHIYAADTVRTNFRAHPKRRLRKLVEQAEARGDDLNRQWAYNTRMLIARPDLFNYHDWCEGGLVRNPRKLGS</sequence>
<dbReference type="RefSeq" id="WP_344079050.1">
    <property type="nucleotide sequence ID" value="NZ_BAAALS010000007.1"/>
</dbReference>
<dbReference type="Proteomes" id="UP001500655">
    <property type="component" value="Unassembled WGS sequence"/>
</dbReference>
<evidence type="ECO:0000313" key="1">
    <source>
        <dbReference type="EMBL" id="GAA1748131.1"/>
    </source>
</evidence>
<dbReference type="EMBL" id="BAAALS010000007">
    <property type="protein sequence ID" value="GAA1748131.1"/>
    <property type="molecule type" value="Genomic_DNA"/>
</dbReference>